<dbReference type="SMART" id="SM00382">
    <property type="entry name" value="AAA"/>
    <property type="match status" value="1"/>
</dbReference>
<evidence type="ECO:0000256" key="1">
    <source>
        <dbReference type="ARBA" id="ARBA00008428"/>
    </source>
</evidence>
<dbReference type="Pfam" id="PF03796">
    <property type="entry name" value="DnaB_C"/>
    <property type="match status" value="1"/>
</dbReference>
<evidence type="ECO:0000256" key="5">
    <source>
        <dbReference type="ARBA" id="ARBA00022801"/>
    </source>
</evidence>
<keyword evidence="5" id="KW-0378">Hydrolase</keyword>
<feature type="non-terminal residue" evidence="14">
    <location>
        <position position="1"/>
    </location>
</feature>
<dbReference type="InterPro" id="IPR007692">
    <property type="entry name" value="DNA_helicase_DnaB"/>
</dbReference>
<evidence type="ECO:0000256" key="8">
    <source>
        <dbReference type="ARBA" id="ARBA00023125"/>
    </source>
</evidence>
<sequence length="472" mass="52736">DIARAQTGGPPVQDGAPTTDRPNLRVPPHSAEAEICTLGSMVLEASTIDIVVHITQPDDFFFPANRILFSTLVEMHNTGKPIDLVTLEDQLKRAQLLERVGGVDALVRLAEGVPSTANCEYYARMVRDKALLRHLIGASQEITLDAFESQDDPAEIIDSAEHRIFQIASRQVGDHAVRLKGLLDQAFETLQNADGSITGIATGYNELDELTCGLQNGEMIVLAARPSMGKTALACNIAEYMAVDDNQPVLLFSLEMSKEQLTYRFLAARAEFDSQRLRRGNISPEDWTQLQMAAGDLESAPIFIDDSAELNVLRLRAKARRMKAANDIKCVFVDYMQLMSPMPSKRNESRQQQIAEMSRGLKALSRELQIPVVVLSQLNRGPEGREDHRPRMSDLRESGAIEQDADVVMLLHREDYYHRGDPDWAIENPDKVNVTELIIAKQRNGPIDNVRLTFKPHCIRFVKYASDQMYGI</sequence>
<evidence type="ECO:0000256" key="2">
    <source>
        <dbReference type="ARBA" id="ARBA00022515"/>
    </source>
</evidence>
<evidence type="ECO:0000256" key="6">
    <source>
        <dbReference type="ARBA" id="ARBA00022806"/>
    </source>
</evidence>
<keyword evidence="8" id="KW-0238">DNA-binding</keyword>
<keyword evidence="2" id="KW-0639">Primosome</keyword>
<comment type="similarity">
    <text evidence="1">Belongs to the helicase family. DnaB subfamily.</text>
</comment>
<accession>A0A0F9FSC2</accession>
<evidence type="ECO:0000256" key="3">
    <source>
        <dbReference type="ARBA" id="ARBA00022705"/>
    </source>
</evidence>
<comment type="catalytic activity">
    <reaction evidence="11">
        <text>ATP + H2O = ADP + phosphate + H(+)</text>
        <dbReference type="Rhea" id="RHEA:13065"/>
        <dbReference type="ChEBI" id="CHEBI:15377"/>
        <dbReference type="ChEBI" id="CHEBI:15378"/>
        <dbReference type="ChEBI" id="CHEBI:30616"/>
        <dbReference type="ChEBI" id="CHEBI:43474"/>
        <dbReference type="ChEBI" id="CHEBI:456216"/>
        <dbReference type="EC" id="5.6.2.3"/>
    </reaction>
</comment>
<dbReference type="GO" id="GO:0016787">
    <property type="term" value="F:hydrolase activity"/>
    <property type="evidence" value="ECO:0007669"/>
    <property type="project" value="UniProtKB-KW"/>
</dbReference>
<dbReference type="InterPro" id="IPR016136">
    <property type="entry name" value="DNA_helicase_N/primase_C"/>
</dbReference>
<dbReference type="FunFam" id="3.40.50.300:FF:000351">
    <property type="entry name" value="Replicative DNA helicase"/>
    <property type="match status" value="1"/>
</dbReference>
<dbReference type="PANTHER" id="PTHR30153">
    <property type="entry name" value="REPLICATIVE DNA HELICASE DNAB"/>
    <property type="match status" value="1"/>
</dbReference>
<keyword evidence="9" id="KW-0413">Isomerase</keyword>
<dbReference type="InterPro" id="IPR007693">
    <property type="entry name" value="DNA_helicase_DnaB-like_N"/>
</dbReference>
<dbReference type="GO" id="GO:0005524">
    <property type="term" value="F:ATP binding"/>
    <property type="evidence" value="ECO:0007669"/>
    <property type="project" value="UniProtKB-KW"/>
</dbReference>
<gene>
    <name evidence="14" type="ORF">LCGC14_1918090</name>
</gene>
<dbReference type="GO" id="GO:0003677">
    <property type="term" value="F:DNA binding"/>
    <property type="evidence" value="ECO:0007669"/>
    <property type="project" value="UniProtKB-KW"/>
</dbReference>
<evidence type="ECO:0000313" key="14">
    <source>
        <dbReference type="EMBL" id="KKL89098.1"/>
    </source>
</evidence>
<dbReference type="GO" id="GO:0005829">
    <property type="term" value="C:cytosol"/>
    <property type="evidence" value="ECO:0007669"/>
    <property type="project" value="TreeGrafter"/>
</dbReference>
<dbReference type="Pfam" id="PF00772">
    <property type="entry name" value="DnaB"/>
    <property type="match status" value="1"/>
</dbReference>
<keyword evidence="7" id="KW-0067">ATP-binding</keyword>
<dbReference type="SUPFAM" id="SSF52540">
    <property type="entry name" value="P-loop containing nucleoside triphosphate hydrolases"/>
    <property type="match status" value="1"/>
</dbReference>
<name>A0A0F9FSC2_9ZZZZ</name>
<dbReference type="FunFam" id="1.10.860.10:FF:000001">
    <property type="entry name" value="Replicative DNA helicase"/>
    <property type="match status" value="1"/>
</dbReference>
<dbReference type="PROSITE" id="PS51199">
    <property type="entry name" value="SF4_HELICASE"/>
    <property type="match status" value="1"/>
</dbReference>
<evidence type="ECO:0000256" key="11">
    <source>
        <dbReference type="ARBA" id="ARBA00048954"/>
    </source>
</evidence>
<dbReference type="GO" id="GO:0006269">
    <property type="term" value="P:DNA replication, synthesis of primer"/>
    <property type="evidence" value="ECO:0007669"/>
    <property type="project" value="UniProtKB-KW"/>
</dbReference>
<evidence type="ECO:0000256" key="10">
    <source>
        <dbReference type="ARBA" id="ARBA00044969"/>
    </source>
</evidence>
<dbReference type="Gene3D" id="1.10.860.10">
    <property type="entry name" value="DNAb Helicase, Chain A"/>
    <property type="match status" value="1"/>
</dbReference>
<reference evidence="14" key="1">
    <citation type="journal article" date="2015" name="Nature">
        <title>Complex archaea that bridge the gap between prokaryotes and eukaryotes.</title>
        <authorList>
            <person name="Spang A."/>
            <person name="Saw J.H."/>
            <person name="Jorgensen S.L."/>
            <person name="Zaremba-Niedzwiedzka K."/>
            <person name="Martijn J."/>
            <person name="Lind A.E."/>
            <person name="van Eijk R."/>
            <person name="Schleper C."/>
            <person name="Guy L."/>
            <person name="Ettema T.J."/>
        </authorList>
    </citation>
    <scope>NUCLEOTIDE SEQUENCE</scope>
</reference>
<dbReference type="EC" id="5.6.2.3" evidence="10"/>
<dbReference type="InterPro" id="IPR036185">
    <property type="entry name" value="DNA_heli_DnaB-like_N_sf"/>
</dbReference>
<evidence type="ECO:0000256" key="4">
    <source>
        <dbReference type="ARBA" id="ARBA00022741"/>
    </source>
</evidence>
<evidence type="ECO:0000256" key="9">
    <source>
        <dbReference type="ARBA" id="ARBA00023235"/>
    </source>
</evidence>
<dbReference type="NCBIfam" id="TIGR00665">
    <property type="entry name" value="DnaB"/>
    <property type="match status" value="1"/>
</dbReference>
<dbReference type="GO" id="GO:0043139">
    <property type="term" value="F:5'-3' DNA helicase activity"/>
    <property type="evidence" value="ECO:0007669"/>
    <property type="project" value="UniProtKB-EC"/>
</dbReference>
<dbReference type="Gene3D" id="3.40.50.300">
    <property type="entry name" value="P-loop containing nucleotide triphosphate hydrolases"/>
    <property type="match status" value="1"/>
</dbReference>
<dbReference type="InterPro" id="IPR003593">
    <property type="entry name" value="AAA+_ATPase"/>
</dbReference>
<dbReference type="AlphaFoldDB" id="A0A0F9FSC2"/>
<dbReference type="InterPro" id="IPR007694">
    <property type="entry name" value="DNA_helicase_DnaB-like_C"/>
</dbReference>
<protein>
    <recommendedName>
        <fullName evidence="10">DNA 5'-3' helicase</fullName>
        <ecNumber evidence="10">5.6.2.3</ecNumber>
    </recommendedName>
</protein>
<dbReference type="EMBL" id="LAZR01020383">
    <property type="protein sequence ID" value="KKL89098.1"/>
    <property type="molecule type" value="Genomic_DNA"/>
</dbReference>
<evidence type="ECO:0000259" key="13">
    <source>
        <dbReference type="PROSITE" id="PS51199"/>
    </source>
</evidence>
<dbReference type="CDD" id="cd00984">
    <property type="entry name" value="DnaB_C"/>
    <property type="match status" value="1"/>
</dbReference>
<dbReference type="InterPro" id="IPR027417">
    <property type="entry name" value="P-loop_NTPase"/>
</dbReference>
<dbReference type="GO" id="GO:1990077">
    <property type="term" value="C:primosome complex"/>
    <property type="evidence" value="ECO:0007669"/>
    <property type="project" value="UniProtKB-KW"/>
</dbReference>
<comment type="caution">
    <text evidence="14">The sequence shown here is derived from an EMBL/GenBank/DDBJ whole genome shotgun (WGS) entry which is preliminary data.</text>
</comment>
<evidence type="ECO:0000256" key="7">
    <source>
        <dbReference type="ARBA" id="ARBA00022840"/>
    </source>
</evidence>
<evidence type="ECO:0000256" key="12">
    <source>
        <dbReference type="SAM" id="MobiDB-lite"/>
    </source>
</evidence>
<keyword evidence="3" id="KW-0235">DNA replication</keyword>
<organism evidence="14">
    <name type="scientific">marine sediment metagenome</name>
    <dbReference type="NCBI Taxonomy" id="412755"/>
    <lineage>
        <taxon>unclassified sequences</taxon>
        <taxon>metagenomes</taxon>
        <taxon>ecological metagenomes</taxon>
    </lineage>
</organism>
<keyword evidence="4" id="KW-0547">Nucleotide-binding</keyword>
<proteinExistence type="inferred from homology"/>
<dbReference type="PANTHER" id="PTHR30153:SF2">
    <property type="entry name" value="REPLICATIVE DNA HELICASE"/>
    <property type="match status" value="1"/>
</dbReference>
<dbReference type="SUPFAM" id="SSF48024">
    <property type="entry name" value="N-terminal domain of DnaB helicase"/>
    <property type="match status" value="1"/>
</dbReference>
<keyword evidence="6" id="KW-0347">Helicase</keyword>
<feature type="domain" description="SF4 helicase" evidence="13">
    <location>
        <begin position="193"/>
        <end position="468"/>
    </location>
</feature>
<feature type="region of interest" description="Disordered" evidence="12">
    <location>
        <begin position="1"/>
        <end position="26"/>
    </location>
</feature>